<feature type="region of interest" description="Disordered" evidence="11">
    <location>
        <begin position="1"/>
        <end position="140"/>
    </location>
</feature>
<dbReference type="Gene3D" id="3.40.930.10">
    <property type="entry name" value="Mannitol-specific EII, Chain A"/>
    <property type="match status" value="1"/>
</dbReference>
<feature type="transmembrane region" description="Helical" evidence="10">
    <location>
        <begin position="711"/>
        <end position="730"/>
    </location>
</feature>
<dbReference type="GO" id="GO:0045851">
    <property type="term" value="P:pH reduction"/>
    <property type="evidence" value="ECO:0007669"/>
    <property type="project" value="Ensembl"/>
</dbReference>
<accession>A0A452RVT8</accession>
<feature type="region of interest" description="Disordered" evidence="11">
    <location>
        <begin position="253"/>
        <end position="322"/>
    </location>
</feature>
<evidence type="ECO:0000259" key="12">
    <source>
        <dbReference type="Pfam" id="PF00955"/>
    </source>
</evidence>
<feature type="transmembrane region" description="Helical" evidence="10">
    <location>
        <begin position="784"/>
        <end position="817"/>
    </location>
</feature>
<dbReference type="GO" id="GO:0008509">
    <property type="term" value="F:monoatomic anion transmembrane transporter activity"/>
    <property type="evidence" value="ECO:0007669"/>
    <property type="project" value="InterPro"/>
</dbReference>
<reference evidence="15" key="1">
    <citation type="submission" date="2016-06" db="EMBL/GenBank/DDBJ databases">
        <title>De novo assembly and RNA-Seq shows season-dependent expression and editing in black bear kidneys.</title>
        <authorList>
            <person name="Korstanje R."/>
            <person name="Srivastava A."/>
            <person name="Sarsani V.K."/>
            <person name="Sheehan S.M."/>
            <person name="Seger R.L."/>
            <person name="Barter M.E."/>
            <person name="Lindqvist C."/>
            <person name="Brody L.C."/>
            <person name="Mullikin J.C."/>
        </authorList>
    </citation>
    <scope>NUCLEOTIDE SEQUENCE [LARGE SCALE GENOMIC DNA]</scope>
</reference>
<organism evidence="14 15">
    <name type="scientific">Ursus americanus</name>
    <name type="common">American black bear</name>
    <name type="synonym">Euarctos americanus</name>
    <dbReference type="NCBI Taxonomy" id="9643"/>
    <lineage>
        <taxon>Eukaryota</taxon>
        <taxon>Metazoa</taxon>
        <taxon>Chordata</taxon>
        <taxon>Craniata</taxon>
        <taxon>Vertebrata</taxon>
        <taxon>Euteleostomi</taxon>
        <taxon>Mammalia</taxon>
        <taxon>Eutheria</taxon>
        <taxon>Laurasiatheria</taxon>
        <taxon>Carnivora</taxon>
        <taxon>Caniformia</taxon>
        <taxon>Ursidae</taxon>
        <taxon>Ursus</taxon>
    </lineage>
</organism>
<reference evidence="14" key="2">
    <citation type="submission" date="2025-08" db="UniProtKB">
        <authorList>
            <consortium name="Ensembl"/>
        </authorList>
    </citation>
    <scope>IDENTIFICATION</scope>
</reference>
<dbReference type="InterPro" id="IPR011531">
    <property type="entry name" value="HCO3_transpt-like_TM_dom"/>
</dbReference>
<feature type="compositionally biased region" description="Basic residues" evidence="11">
    <location>
        <begin position="129"/>
        <end position="138"/>
    </location>
</feature>
<dbReference type="InterPro" id="IPR002979">
    <property type="entry name" value="Anion_exchange_3"/>
</dbReference>
<feature type="transmembrane region" description="Helical" evidence="10">
    <location>
        <begin position="737"/>
        <end position="764"/>
    </location>
</feature>
<proteinExistence type="inferred from homology"/>
<feature type="compositionally biased region" description="Basic residues" evidence="11">
    <location>
        <begin position="104"/>
        <end position="113"/>
    </location>
</feature>
<keyword evidence="8 10" id="KW-0472">Membrane</keyword>
<feature type="transmembrane region" description="Helical" evidence="10">
    <location>
        <begin position="612"/>
        <end position="630"/>
    </location>
</feature>
<feature type="compositionally biased region" description="Low complexity" evidence="11">
    <location>
        <begin position="260"/>
        <end position="273"/>
    </location>
</feature>
<dbReference type="NCBIfam" id="TIGR00834">
    <property type="entry name" value="ae"/>
    <property type="match status" value="1"/>
</dbReference>
<dbReference type="Pfam" id="PF07565">
    <property type="entry name" value="Band_3_cyto"/>
    <property type="match status" value="1"/>
</dbReference>
<dbReference type="SUPFAM" id="SSF55804">
    <property type="entry name" value="Phoshotransferase/anion transport protein"/>
    <property type="match status" value="1"/>
</dbReference>
<keyword evidence="3 10" id="KW-0813">Transport</keyword>
<dbReference type="Proteomes" id="UP000291022">
    <property type="component" value="Unassembled WGS sequence"/>
</dbReference>
<comment type="subcellular location">
    <subcellularLocation>
        <location evidence="1">Cell membrane</location>
        <topology evidence="1">Multi-pass membrane protein</topology>
    </subcellularLocation>
    <subcellularLocation>
        <location evidence="10">Membrane</location>
        <topology evidence="10">Multi-pass membrane protein</topology>
    </subcellularLocation>
</comment>
<dbReference type="Ensembl" id="ENSUAMT00000026342.1">
    <property type="protein sequence ID" value="ENSUAMP00000023586.1"/>
    <property type="gene ID" value="ENSUAMG00000018321.1"/>
</dbReference>
<evidence type="ECO:0000256" key="8">
    <source>
        <dbReference type="ARBA" id="ARBA00023136"/>
    </source>
</evidence>
<dbReference type="GO" id="GO:0015106">
    <property type="term" value="F:bicarbonate transmembrane transporter activity"/>
    <property type="evidence" value="ECO:0007669"/>
    <property type="project" value="Ensembl"/>
</dbReference>
<dbReference type="AlphaFoldDB" id="A0A452RVT8"/>
<keyword evidence="6 10" id="KW-1133">Transmembrane helix</keyword>
<evidence type="ECO:0000256" key="3">
    <source>
        <dbReference type="ARBA" id="ARBA00022448"/>
    </source>
</evidence>
<dbReference type="GO" id="GO:0005452">
    <property type="term" value="F:solute:inorganic anion antiporter activity"/>
    <property type="evidence" value="ECO:0007669"/>
    <property type="project" value="InterPro"/>
</dbReference>
<feature type="domain" description="Bicarbonate transporter-like transmembrane" evidence="12">
    <location>
        <begin position="509"/>
        <end position="837"/>
    </location>
</feature>
<protein>
    <recommendedName>
        <fullName evidence="10">Anion exchange protein</fullName>
    </recommendedName>
</protein>
<dbReference type="InterPro" id="IPR016152">
    <property type="entry name" value="PTrfase/Anion_transptr"/>
</dbReference>
<feature type="transmembrane region" description="Helical" evidence="10">
    <location>
        <begin position="521"/>
        <end position="538"/>
    </location>
</feature>
<name>A0A452RVT8_URSAM</name>
<evidence type="ECO:0000259" key="13">
    <source>
        <dbReference type="Pfam" id="PF07565"/>
    </source>
</evidence>
<dbReference type="PRINTS" id="PR01189">
    <property type="entry name" value="ANIONEXHNGR3"/>
</dbReference>
<dbReference type="InterPro" id="IPR013769">
    <property type="entry name" value="Band3_cytoplasmic_dom"/>
</dbReference>
<dbReference type="PANTHER" id="PTHR11453">
    <property type="entry name" value="ANION EXCHANGE PROTEIN"/>
    <property type="match status" value="1"/>
</dbReference>
<dbReference type="GeneTree" id="ENSGT00940000159765"/>
<evidence type="ECO:0000256" key="5">
    <source>
        <dbReference type="ARBA" id="ARBA00022692"/>
    </source>
</evidence>
<dbReference type="GO" id="GO:0061337">
    <property type="term" value="P:cardiac conduction"/>
    <property type="evidence" value="ECO:0007669"/>
    <property type="project" value="Ensembl"/>
</dbReference>
<feature type="transmembrane region" description="Helical" evidence="10">
    <location>
        <begin position="558"/>
        <end position="575"/>
    </location>
</feature>
<dbReference type="GO" id="GO:0009897">
    <property type="term" value="C:external side of plasma membrane"/>
    <property type="evidence" value="ECO:0007669"/>
    <property type="project" value="Ensembl"/>
</dbReference>
<comment type="caution">
    <text evidence="10">Lacks conserved residue(s) required for the propagation of feature annotation.</text>
</comment>
<evidence type="ECO:0000256" key="1">
    <source>
        <dbReference type="ARBA" id="ARBA00004651"/>
    </source>
</evidence>
<comment type="similarity">
    <text evidence="2 10">Belongs to the anion exchanger (TC 2.A.31) family.</text>
</comment>
<evidence type="ECO:0000256" key="2">
    <source>
        <dbReference type="ARBA" id="ARBA00010993"/>
    </source>
</evidence>
<dbReference type="GO" id="GO:0051453">
    <property type="term" value="P:regulation of intracellular pH"/>
    <property type="evidence" value="ECO:0007669"/>
    <property type="project" value="TreeGrafter"/>
</dbReference>
<evidence type="ECO:0000256" key="10">
    <source>
        <dbReference type="RuleBase" id="RU362035"/>
    </source>
</evidence>
<feature type="compositionally biased region" description="Acidic residues" evidence="11">
    <location>
        <begin position="42"/>
        <end position="58"/>
    </location>
</feature>
<evidence type="ECO:0000313" key="15">
    <source>
        <dbReference type="Proteomes" id="UP000291022"/>
    </source>
</evidence>
<evidence type="ECO:0000256" key="9">
    <source>
        <dbReference type="ARBA" id="ARBA00023139"/>
    </source>
</evidence>
<keyword evidence="7 10" id="KW-0406">Ion transport</keyword>
<dbReference type="PANTHER" id="PTHR11453:SF15">
    <property type="entry name" value="ANION EXCHANGE PROTEIN 3"/>
    <property type="match status" value="1"/>
</dbReference>
<dbReference type="STRING" id="9643.ENSUAMP00000023586"/>
<dbReference type="GO" id="GO:0098901">
    <property type="term" value="P:regulation of cardiac muscle cell action potential"/>
    <property type="evidence" value="ECO:0007669"/>
    <property type="project" value="Ensembl"/>
</dbReference>
<reference evidence="14" key="3">
    <citation type="submission" date="2025-09" db="UniProtKB">
        <authorList>
            <consortium name="Ensembl"/>
        </authorList>
    </citation>
    <scope>IDENTIFICATION</scope>
</reference>
<dbReference type="InterPro" id="IPR003020">
    <property type="entry name" value="HCO3_transpt_euk"/>
</dbReference>
<dbReference type="Pfam" id="PF00955">
    <property type="entry name" value="HCO3_cotransp"/>
    <property type="match status" value="1"/>
</dbReference>
<dbReference type="FunFam" id="3.40.930.10:FF:000004">
    <property type="entry name" value="Anion exchange protein"/>
    <property type="match status" value="1"/>
</dbReference>
<evidence type="ECO:0000313" key="14">
    <source>
        <dbReference type="Ensembl" id="ENSUAMP00000023586.1"/>
    </source>
</evidence>
<keyword evidence="9" id="KW-0449">Lipoprotein</keyword>
<feature type="transmembrane region" description="Helical" evidence="10">
    <location>
        <begin position="651"/>
        <end position="674"/>
    </location>
</feature>
<feature type="domain" description="Band 3 cytoplasmic" evidence="13">
    <location>
        <begin position="143"/>
        <end position="441"/>
    </location>
</feature>
<evidence type="ECO:0000256" key="11">
    <source>
        <dbReference type="SAM" id="MobiDB-lite"/>
    </source>
</evidence>
<keyword evidence="5 10" id="KW-0812">Transmembrane</keyword>
<evidence type="ECO:0000256" key="7">
    <source>
        <dbReference type="ARBA" id="ARBA00023065"/>
    </source>
</evidence>
<keyword evidence="4" id="KW-1003">Cell membrane</keyword>
<evidence type="ECO:0000256" key="6">
    <source>
        <dbReference type="ARBA" id="ARBA00022989"/>
    </source>
</evidence>
<feature type="compositionally biased region" description="Basic and acidic residues" evidence="11">
    <location>
        <begin position="305"/>
        <end position="322"/>
    </location>
</feature>
<gene>
    <name evidence="14" type="primary">SLC4A3</name>
</gene>
<keyword evidence="15" id="KW-1185">Reference proteome</keyword>
<keyword evidence="9" id="KW-0564">Palmitate</keyword>
<evidence type="ECO:0000256" key="4">
    <source>
        <dbReference type="ARBA" id="ARBA00022475"/>
    </source>
</evidence>
<sequence>GGAGPEGSEVTEPNRAPSPGPGDAEVQGSWMAPAPSPRDSLASEDLEMLALDLEDGDLGEPTQGQLSPMGAEGLVSDREAPSWTPGTTRPALPAGHRLEDNPGVRRHLVKKPSRTQAGRGSPGGLAPILRRKKKKKQLDRRPHEVFVELNELTLDRSQEPHWRETARWIKFEEDVEEETERWGKPHVASLSFRSLLELRRTIAHGAALLDLEQTTLPGIAHLVVETMIVSDQIRPEDRASVLRTLLLKHSHPNDDKDSGFFPRNPSSSSVNSVLGNHHPTPSHGPDGAVPTMADDVGEPAPLWPHDPDAKEKPLHMPGGDGHRGKSLKLLEKIPEDAEATVVLVGCVPFLEQPAAAFVRLNEAVLLESVLEVPVPVRFLFVMLGPNQTSTDYHELGRSIATLMSDKLFHEAAYQADDRQDLLSAISEFLDGSIVIPPSEVEGRDLLRSVAAFQRELLRKRREREQTKVEMTTQGSYVVFTEHPLLPFYPPEGTSEAGLELNGSAVPPTEGLPGPRNQPNTALLSLILMLGTFLIAFFLRKFRNSRFLGGKARRIIGDFGIPISILVMVLVDYSITDTYTQKLTVPTGLSVTSPHKRTWFIPPLGSTRPFPPWMMVAAAVPALLVLILIFMETQITALIVSQKARRLLKGSGFHLDLLLIGSLGGLCGLFGLPWLTAATVRSVTHVNALTVMRTAIAPGDKPQIQEVREQRVTGVLIASLVGLSIVMGAVLRRIPLAVLFGIFLYMGVTSLSGIQLSQRLLLILMPAKHHPEQPYVTKVKTWRMHLFTCIQLSCIALLWVVKSTAASLAFPFLLLLTVPLRRCLLPRLFQDRELQAVREAAGGPVRPRGPGTREAWLPVSAVPPASCVTGGKFSKHLESYFRLLKWTDNGVYLIDLWRGLKPSARKALSVMVWCEVKHRTAADGWAVGVALVFTIIRRCHWGRDLRVLAGGTCALGCGP</sequence>